<comment type="caution">
    <text evidence="10">The sequence shown here is derived from an EMBL/GenBank/DDBJ whole genome shotgun (WGS) entry which is preliminary data.</text>
</comment>
<name>A0ABU1V5D4_9BURK</name>
<organism evidence="10 11">
    <name type="scientific">Hydrogenophaga laconesensis</name>
    <dbReference type="NCBI Taxonomy" id="1805971"/>
    <lineage>
        <taxon>Bacteria</taxon>
        <taxon>Pseudomonadati</taxon>
        <taxon>Pseudomonadota</taxon>
        <taxon>Betaproteobacteria</taxon>
        <taxon>Burkholderiales</taxon>
        <taxon>Comamonadaceae</taxon>
        <taxon>Hydrogenophaga</taxon>
    </lineage>
</organism>
<evidence type="ECO:0000256" key="6">
    <source>
        <dbReference type="ARBA" id="ARBA00023014"/>
    </source>
</evidence>
<dbReference type="Pfam" id="PF01355">
    <property type="entry name" value="HIPIP"/>
    <property type="match status" value="1"/>
</dbReference>
<accession>A0ABU1V5D4</accession>
<dbReference type="InterPro" id="IPR006311">
    <property type="entry name" value="TAT_signal"/>
</dbReference>
<dbReference type="InterPro" id="IPR000170">
    <property type="entry name" value="High_potential_FeS_prot"/>
</dbReference>
<keyword evidence="6 7" id="KW-0411">Iron-sulfur</keyword>
<keyword evidence="1 7" id="KW-0813">Transport</keyword>
<feature type="chain" id="PRO_5047139859" description="High-potential iron-sulfur protein" evidence="8">
    <location>
        <begin position="28"/>
        <end position="103"/>
    </location>
</feature>
<evidence type="ECO:0000256" key="3">
    <source>
        <dbReference type="ARBA" id="ARBA00022723"/>
    </source>
</evidence>
<dbReference type="Proteomes" id="UP001265550">
    <property type="component" value="Unassembled WGS sequence"/>
</dbReference>
<dbReference type="EMBL" id="JAVDWE010000001">
    <property type="protein sequence ID" value="MDR7092669.1"/>
    <property type="molecule type" value="Genomic_DNA"/>
</dbReference>
<dbReference type="Gene3D" id="4.10.490.10">
    <property type="entry name" value="High potential iron-sulphur protein"/>
    <property type="match status" value="1"/>
</dbReference>
<keyword evidence="4 7" id="KW-0249">Electron transport</keyword>
<comment type="function">
    <text evidence="7">Specific class of high-redox-potential 4Fe-4S ferredoxins. Functions in anaerobic electron transport in most purple and in some other photosynthetic bacteria and in at least one genus (Paracoccus) of halophilic, denitrifying bacteria.</text>
</comment>
<keyword evidence="11" id="KW-1185">Reference proteome</keyword>
<keyword evidence="2 7" id="KW-0004">4Fe-4S</keyword>
<keyword evidence="8" id="KW-0732">Signal</keyword>
<feature type="domain" description="High potential iron-sulfur proteins family profile" evidence="9">
    <location>
        <begin position="26"/>
        <end position="103"/>
    </location>
</feature>
<dbReference type="RefSeq" id="WP_204731674.1">
    <property type="nucleotide sequence ID" value="NZ_JAVDWE010000001.1"/>
</dbReference>
<comment type="subunit">
    <text evidence="7">Homodimer.</text>
</comment>
<gene>
    <name evidence="10" type="ORF">J2X09_000392</name>
</gene>
<evidence type="ECO:0000256" key="2">
    <source>
        <dbReference type="ARBA" id="ARBA00022485"/>
    </source>
</evidence>
<dbReference type="PROSITE" id="PS51318">
    <property type="entry name" value="TAT"/>
    <property type="match status" value="1"/>
</dbReference>
<dbReference type="PROSITE" id="PS51373">
    <property type="entry name" value="HIPIP"/>
    <property type="match status" value="1"/>
</dbReference>
<evidence type="ECO:0000313" key="10">
    <source>
        <dbReference type="EMBL" id="MDR7092669.1"/>
    </source>
</evidence>
<keyword evidence="3 7" id="KW-0479">Metal-binding</keyword>
<evidence type="ECO:0000256" key="4">
    <source>
        <dbReference type="ARBA" id="ARBA00022982"/>
    </source>
</evidence>
<comment type="similarity">
    <text evidence="7">Belongs to the high-potential iron-sulfur protein (HiPIP) family.</text>
</comment>
<dbReference type="SUPFAM" id="SSF57652">
    <property type="entry name" value="HIPIP (high potential iron protein)"/>
    <property type="match status" value="1"/>
</dbReference>
<proteinExistence type="inferred from homology"/>
<evidence type="ECO:0000313" key="11">
    <source>
        <dbReference type="Proteomes" id="UP001265550"/>
    </source>
</evidence>
<reference evidence="10 11" key="1">
    <citation type="submission" date="2023-07" db="EMBL/GenBank/DDBJ databases">
        <title>Sorghum-associated microbial communities from plants grown in Nebraska, USA.</title>
        <authorList>
            <person name="Schachtman D."/>
        </authorList>
    </citation>
    <scope>NUCLEOTIDE SEQUENCE [LARGE SCALE GENOMIC DNA]</scope>
    <source>
        <strain evidence="10 11">BE240</strain>
    </source>
</reference>
<evidence type="ECO:0000259" key="9">
    <source>
        <dbReference type="PROSITE" id="PS51373"/>
    </source>
</evidence>
<evidence type="ECO:0000256" key="5">
    <source>
        <dbReference type="ARBA" id="ARBA00023004"/>
    </source>
</evidence>
<sequence length="103" mass="10931">MNDSSRRVFLLHVAAGGPALWAASALAQPAMVSATEPTAIALGYTPDTQKVDARKFPNHRPTQSCRNCQLYAGKPADSIGNCTIFTGKMVVANGWCSAHILKS</sequence>
<dbReference type="InterPro" id="IPR036369">
    <property type="entry name" value="HIPIP_sf"/>
</dbReference>
<evidence type="ECO:0000256" key="7">
    <source>
        <dbReference type="RuleBase" id="RU000620"/>
    </source>
</evidence>
<evidence type="ECO:0000256" key="8">
    <source>
        <dbReference type="SAM" id="SignalP"/>
    </source>
</evidence>
<evidence type="ECO:0000256" key="1">
    <source>
        <dbReference type="ARBA" id="ARBA00022448"/>
    </source>
</evidence>
<feature type="signal peptide" evidence="8">
    <location>
        <begin position="1"/>
        <end position="27"/>
    </location>
</feature>
<keyword evidence="5 7" id="KW-0408">Iron</keyword>
<protein>
    <recommendedName>
        <fullName evidence="7">High-potential iron-sulfur protein</fullName>
        <shortName evidence="7">HiPIP</shortName>
    </recommendedName>
</protein>